<dbReference type="Gene3D" id="3.30.70.270">
    <property type="match status" value="1"/>
</dbReference>
<dbReference type="PANTHER" id="PTHR44757">
    <property type="entry name" value="DIGUANYLATE CYCLASE DGCP"/>
    <property type="match status" value="1"/>
</dbReference>
<dbReference type="RefSeq" id="WP_135326596.1">
    <property type="nucleotide sequence ID" value="NZ_SRJC01000001.1"/>
</dbReference>
<dbReference type="InterPro" id="IPR035965">
    <property type="entry name" value="PAS-like_dom_sf"/>
</dbReference>
<dbReference type="Gene3D" id="3.20.20.450">
    <property type="entry name" value="EAL domain"/>
    <property type="match status" value="1"/>
</dbReference>
<dbReference type="InterPro" id="IPR035919">
    <property type="entry name" value="EAL_sf"/>
</dbReference>
<organism evidence="4 5">
    <name type="scientific">Halobacillus salinus</name>
    <dbReference type="NCBI Taxonomy" id="192814"/>
    <lineage>
        <taxon>Bacteria</taxon>
        <taxon>Bacillati</taxon>
        <taxon>Bacillota</taxon>
        <taxon>Bacilli</taxon>
        <taxon>Bacillales</taxon>
        <taxon>Bacillaceae</taxon>
        <taxon>Halobacillus</taxon>
    </lineage>
</organism>
<gene>
    <name evidence="4" type="ORF">E4663_02630</name>
</gene>
<dbReference type="SUPFAM" id="SSF55785">
    <property type="entry name" value="PYP-like sensor domain (PAS domain)"/>
    <property type="match status" value="1"/>
</dbReference>
<evidence type="ECO:0000259" key="2">
    <source>
        <dbReference type="PROSITE" id="PS50883"/>
    </source>
</evidence>
<evidence type="ECO:0000259" key="3">
    <source>
        <dbReference type="PROSITE" id="PS50887"/>
    </source>
</evidence>
<dbReference type="AlphaFoldDB" id="A0A4Z0H1C2"/>
<keyword evidence="1" id="KW-0175">Coiled coil</keyword>
<dbReference type="NCBIfam" id="TIGR00254">
    <property type="entry name" value="GGDEF"/>
    <property type="match status" value="1"/>
</dbReference>
<dbReference type="PROSITE" id="PS50887">
    <property type="entry name" value="GGDEF"/>
    <property type="match status" value="1"/>
</dbReference>
<feature type="domain" description="GGDEF" evidence="3">
    <location>
        <begin position="320"/>
        <end position="453"/>
    </location>
</feature>
<dbReference type="SMART" id="SM00267">
    <property type="entry name" value="GGDEF"/>
    <property type="match status" value="1"/>
</dbReference>
<dbReference type="SUPFAM" id="SSF141868">
    <property type="entry name" value="EAL domain-like"/>
    <property type="match status" value="1"/>
</dbReference>
<comment type="caution">
    <text evidence="4">The sequence shown here is derived from an EMBL/GenBank/DDBJ whole genome shotgun (WGS) entry which is preliminary data.</text>
</comment>
<dbReference type="InterPro" id="IPR043128">
    <property type="entry name" value="Rev_trsase/Diguanyl_cyclase"/>
</dbReference>
<sequence length="719" mass="82845">MNKLIKSTEIDMDNIFQLYHTLKSHPLDDTSRKLVEDLGRILVPYIHTQQHLLRSLSHVMCVLMLDEDGTILYSDDYFANLASYESSQVQNNNFEQFLTNADDNDIFRNYWREKNEDEVFDGDLSFIGKKQVPFWMRTIMVPLSDEASYMMFGMDITSQKQEEAKQLERAHRDYSRTVQSLVNLVFKVERRGSDDFGYTLFEGKLAEDIGLTTDTVQNRSLEDIFGKSKALFYQTKYERGFQGEVLSYKHCYQDRYFYTTLSPVMQGSKIAEVIGSSIEITSYEEAEHRIEHMASHDPLTDLPNRGKLQADLPTLLKKHEKVTLMFCNLDRFKYINDAMGYIAGDQVIKLMAKRIESILPKGDMLYRLGGDEFMVCLLNDHSSEDIAKLGQSVLREISNPIRIMGKQIFITARIGVARHPTDCSRADELIGCANVAMHYCKQNGRHNFLFYTPDMNQYHDYRITIEGDLREAISRNELHLNYQPKVNVKTGFISGMEALVRWNHPEKGFISPGEFIPLAEETGLITQVDEWVLKEACRQNQEWIEDGYAPERVAVNVSANEIQRTDFADKVRRILDETGLAPQFLEIEVTENSVMQNTDQCIRTMQDLKALGVSLSIDDFGTGYSSLSYLRKFPIHYLKIDQAFIKGVLHDPSDSEIVKVMIQLAEAFKLEVIAEGVENEEVLHFLIENGCDYYQGYYFSKPLPPEEMEKSLVKKQSYS</sequence>
<dbReference type="CDD" id="cd01948">
    <property type="entry name" value="EAL"/>
    <property type="match status" value="1"/>
</dbReference>
<dbReference type="Proteomes" id="UP000297982">
    <property type="component" value="Unassembled WGS sequence"/>
</dbReference>
<dbReference type="Pfam" id="PF13426">
    <property type="entry name" value="PAS_9"/>
    <property type="match status" value="1"/>
</dbReference>
<feature type="coiled-coil region" evidence="1">
    <location>
        <begin position="157"/>
        <end position="184"/>
    </location>
</feature>
<evidence type="ECO:0000256" key="1">
    <source>
        <dbReference type="SAM" id="Coils"/>
    </source>
</evidence>
<dbReference type="STRING" id="192814.GCA_900166575_00838"/>
<dbReference type="InterPro" id="IPR001633">
    <property type="entry name" value="EAL_dom"/>
</dbReference>
<protein>
    <submittedName>
        <fullName evidence="4">EAL domain-containing protein</fullName>
    </submittedName>
</protein>
<name>A0A4Z0H1C2_9BACI</name>
<dbReference type="CDD" id="cd00130">
    <property type="entry name" value="PAS"/>
    <property type="match status" value="1"/>
</dbReference>
<dbReference type="SUPFAM" id="SSF55073">
    <property type="entry name" value="Nucleotide cyclase"/>
    <property type="match status" value="1"/>
</dbReference>
<dbReference type="InterPro" id="IPR029787">
    <property type="entry name" value="Nucleotide_cyclase"/>
</dbReference>
<dbReference type="InterPro" id="IPR052155">
    <property type="entry name" value="Biofilm_reg_signaling"/>
</dbReference>
<dbReference type="FunFam" id="3.20.20.450:FF:000001">
    <property type="entry name" value="Cyclic di-GMP phosphodiesterase yahA"/>
    <property type="match status" value="1"/>
</dbReference>
<dbReference type="PROSITE" id="PS50883">
    <property type="entry name" value="EAL"/>
    <property type="match status" value="1"/>
</dbReference>
<dbReference type="PANTHER" id="PTHR44757:SF2">
    <property type="entry name" value="BIOFILM ARCHITECTURE MAINTENANCE PROTEIN MBAA"/>
    <property type="match status" value="1"/>
</dbReference>
<feature type="domain" description="EAL" evidence="2">
    <location>
        <begin position="462"/>
        <end position="716"/>
    </location>
</feature>
<accession>A0A4Z0H1C2</accession>
<dbReference type="Gene3D" id="3.30.450.20">
    <property type="entry name" value="PAS domain"/>
    <property type="match status" value="1"/>
</dbReference>
<dbReference type="InterPro" id="IPR000014">
    <property type="entry name" value="PAS"/>
</dbReference>
<keyword evidence="5" id="KW-1185">Reference proteome</keyword>
<evidence type="ECO:0000313" key="4">
    <source>
        <dbReference type="EMBL" id="TGB03920.1"/>
    </source>
</evidence>
<dbReference type="Pfam" id="PF00563">
    <property type="entry name" value="EAL"/>
    <property type="match status" value="1"/>
</dbReference>
<evidence type="ECO:0000313" key="5">
    <source>
        <dbReference type="Proteomes" id="UP000297982"/>
    </source>
</evidence>
<dbReference type="Pfam" id="PF00990">
    <property type="entry name" value="GGDEF"/>
    <property type="match status" value="1"/>
</dbReference>
<dbReference type="CDD" id="cd01949">
    <property type="entry name" value="GGDEF"/>
    <property type="match status" value="1"/>
</dbReference>
<dbReference type="SMART" id="SM00052">
    <property type="entry name" value="EAL"/>
    <property type="match status" value="1"/>
</dbReference>
<dbReference type="InterPro" id="IPR000160">
    <property type="entry name" value="GGDEF_dom"/>
</dbReference>
<reference evidence="4 5" key="1">
    <citation type="journal article" date="2003" name="Int. J. Syst. Evol. Microbiol.">
        <title>Halobacillus salinus sp. nov., isolated from a salt lake on the coast of the East Sea in Korea.</title>
        <authorList>
            <person name="Yoon J.H."/>
            <person name="Kang K.H."/>
            <person name="Park Y.H."/>
        </authorList>
    </citation>
    <scope>NUCLEOTIDE SEQUENCE [LARGE SCALE GENOMIC DNA]</scope>
    <source>
        <strain evidence="4 5">HSL-3</strain>
    </source>
</reference>
<dbReference type="EMBL" id="SRJC01000001">
    <property type="protein sequence ID" value="TGB03920.1"/>
    <property type="molecule type" value="Genomic_DNA"/>
</dbReference>
<proteinExistence type="predicted"/>